<dbReference type="Proteomes" id="UP000266016">
    <property type="component" value="Unassembled WGS sequence"/>
</dbReference>
<dbReference type="EMBL" id="QWVS01000032">
    <property type="protein sequence ID" value="RID83711.1"/>
    <property type="molecule type" value="Genomic_DNA"/>
</dbReference>
<reference evidence="1 2" key="1">
    <citation type="submission" date="2018-08" db="EMBL/GenBank/DDBJ databases">
        <title>Bacillus jemisoniae sp. nov., Bacillus chryseoplanitiae sp. nov., Bacillus resnikiae sp. nov., and Bacillus frankliniae sp. nov., isolated from Viking spacecraft and associated surfaces.</title>
        <authorList>
            <person name="Seuylemezian A."/>
            <person name="Vaishampayan P."/>
        </authorList>
    </citation>
    <scope>NUCLEOTIDE SEQUENCE [LARGE SCALE GENOMIC DNA]</scope>
    <source>
        <strain evidence="1 2">MA001</strain>
    </source>
</reference>
<evidence type="ECO:0000313" key="2">
    <source>
        <dbReference type="Proteomes" id="UP000266016"/>
    </source>
</evidence>
<organism evidence="1 2">
    <name type="scientific">Peribacillus asahii</name>
    <dbReference type="NCBI Taxonomy" id="228899"/>
    <lineage>
        <taxon>Bacteria</taxon>
        <taxon>Bacillati</taxon>
        <taxon>Bacillota</taxon>
        <taxon>Bacilli</taxon>
        <taxon>Bacillales</taxon>
        <taxon>Bacillaceae</taxon>
        <taxon>Peribacillus</taxon>
    </lineage>
</organism>
<comment type="caution">
    <text evidence="1">The sequence shown here is derived from an EMBL/GenBank/DDBJ whole genome shotgun (WGS) entry which is preliminary data.</text>
</comment>
<sequence>MSSQVISGKYNFTYDDHAAVEDISYYLQNITKQCKTANETLLEAKEHLDKQSGDFIDSLSEWVNLYYSTSQLALDTQTIHFTSYMHKQTNLTEDTYQNRSYKIYYHTVESESMA</sequence>
<dbReference type="RefSeq" id="WP_119118093.1">
    <property type="nucleotide sequence ID" value="NZ_QWVS01000032.1"/>
</dbReference>
<name>A0A398B231_9BACI</name>
<protein>
    <submittedName>
        <fullName evidence="1">Uncharacterized protein</fullName>
    </submittedName>
</protein>
<evidence type="ECO:0000313" key="1">
    <source>
        <dbReference type="EMBL" id="RID83711.1"/>
    </source>
</evidence>
<accession>A0A398B231</accession>
<proteinExistence type="predicted"/>
<keyword evidence="2" id="KW-1185">Reference proteome</keyword>
<dbReference type="AlphaFoldDB" id="A0A398B231"/>
<gene>
    <name evidence="1" type="ORF">D1953_15550</name>
</gene>